<evidence type="ECO:0000256" key="2">
    <source>
        <dbReference type="ARBA" id="ARBA00013855"/>
    </source>
</evidence>
<dbReference type="Proteomes" id="UP000739565">
    <property type="component" value="Unassembled WGS sequence"/>
</dbReference>
<dbReference type="PANTHER" id="PTHR34138">
    <property type="entry name" value="CELL SHAPE-DETERMINING PROTEIN MREC"/>
    <property type="match status" value="1"/>
</dbReference>
<dbReference type="PIRSF" id="PIRSF038471">
    <property type="entry name" value="MreC"/>
    <property type="match status" value="1"/>
</dbReference>
<gene>
    <name evidence="9" type="primary">mreC</name>
    <name evidence="9" type="ORF">KZZ10_06860</name>
</gene>
<keyword evidence="7" id="KW-0472">Membrane</keyword>
<sequence length="305" mass="32971">MQRHVTLRLFRQGTAAEVTLTFLLLVAVALLFTDALWKSSNPIRQTIATAVYPFQRLVMLPKDALKAFDGWLNAASLIKTEGEALQRQRIEMAQVTTRAALLNAENEQLRRLLGVVEKAAERPAVVVEVLYEPSSPFVRRIVFNKGTRAGIAPGMPVIDESGVVGQITRVTAMTSEAAMLTDEAVSIPVQVLRNGLRLIAFGSGSPGKVEVRYFSSDADLKDGDTLVTSGVGGVFPPGLFVGRIDRVERSPASGFARAEAKPLSHPERNRHFLVLQVSLDGEQAFLTPSTAASVTEPVRAPATGK</sequence>
<dbReference type="GO" id="GO:0008360">
    <property type="term" value="P:regulation of cell shape"/>
    <property type="evidence" value="ECO:0007669"/>
    <property type="project" value="UniProtKB-KW"/>
</dbReference>
<feature type="domain" description="Rod shape-determining protein MreC beta-barrel core" evidence="8">
    <location>
        <begin position="129"/>
        <end position="276"/>
    </location>
</feature>
<accession>A0A953N9V0</accession>
<protein>
    <recommendedName>
        <fullName evidence="2 5">Cell shape-determining protein MreC</fullName>
    </recommendedName>
    <alternativeName>
        <fullName evidence="4 5">Cell shape protein MreC</fullName>
    </alternativeName>
</protein>
<keyword evidence="7" id="KW-1133">Transmembrane helix</keyword>
<dbReference type="Gene3D" id="2.40.10.340">
    <property type="entry name" value="Rod shape-determining protein MreC, domain 1"/>
    <property type="match status" value="1"/>
</dbReference>
<evidence type="ECO:0000256" key="7">
    <source>
        <dbReference type="SAM" id="Phobius"/>
    </source>
</evidence>
<comment type="function">
    <text evidence="5">Involved in formation and maintenance of cell shape.</text>
</comment>
<comment type="caution">
    <text evidence="9">The sequence shown here is derived from an EMBL/GenBank/DDBJ whole genome shotgun (WGS) entry which is preliminary data.</text>
</comment>
<dbReference type="PANTHER" id="PTHR34138:SF1">
    <property type="entry name" value="CELL SHAPE-DETERMINING PROTEIN MREC"/>
    <property type="match status" value="1"/>
</dbReference>
<keyword evidence="6" id="KW-0175">Coiled coil</keyword>
<dbReference type="RefSeq" id="WP_259660740.1">
    <property type="nucleotide sequence ID" value="NZ_JAHXRI010000006.1"/>
</dbReference>
<evidence type="ECO:0000256" key="4">
    <source>
        <dbReference type="ARBA" id="ARBA00032089"/>
    </source>
</evidence>
<evidence type="ECO:0000259" key="8">
    <source>
        <dbReference type="Pfam" id="PF04085"/>
    </source>
</evidence>
<keyword evidence="7" id="KW-0812">Transmembrane</keyword>
<dbReference type="InterPro" id="IPR042175">
    <property type="entry name" value="Cell/Rod_MreC_2"/>
</dbReference>
<dbReference type="Gene3D" id="2.40.10.350">
    <property type="entry name" value="Rod shape-determining protein MreC, domain 2"/>
    <property type="match status" value="1"/>
</dbReference>
<comment type="similarity">
    <text evidence="1 5">Belongs to the MreC family.</text>
</comment>
<organism evidence="9 10">
    <name type="scientific">Zwartia hollandica</name>
    <dbReference type="NCBI Taxonomy" id="324606"/>
    <lineage>
        <taxon>Bacteria</taxon>
        <taxon>Pseudomonadati</taxon>
        <taxon>Pseudomonadota</taxon>
        <taxon>Betaproteobacteria</taxon>
        <taxon>Burkholderiales</taxon>
        <taxon>Alcaligenaceae</taxon>
        <taxon>Zwartia</taxon>
    </lineage>
</organism>
<keyword evidence="3 5" id="KW-0133">Cell shape</keyword>
<keyword evidence="10" id="KW-1185">Reference proteome</keyword>
<evidence type="ECO:0000313" key="9">
    <source>
        <dbReference type="EMBL" id="MBZ1350363.1"/>
    </source>
</evidence>
<feature type="transmembrane region" description="Helical" evidence="7">
    <location>
        <begin position="20"/>
        <end position="37"/>
    </location>
</feature>
<evidence type="ECO:0000313" key="10">
    <source>
        <dbReference type="Proteomes" id="UP000739565"/>
    </source>
</evidence>
<dbReference type="NCBIfam" id="TIGR00219">
    <property type="entry name" value="mreC"/>
    <property type="match status" value="1"/>
</dbReference>
<dbReference type="EMBL" id="JAHXRI010000006">
    <property type="protein sequence ID" value="MBZ1350363.1"/>
    <property type="molecule type" value="Genomic_DNA"/>
</dbReference>
<dbReference type="AlphaFoldDB" id="A0A953N9V0"/>
<dbReference type="GO" id="GO:0005886">
    <property type="term" value="C:plasma membrane"/>
    <property type="evidence" value="ECO:0007669"/>
    <property type="project" value="TreeGrafter"/>
</dbReference>
<evidence type="ECO:0000256" key="3">
    <source>
        <dbReference type="ARBA" id="ARBA00022960"/>
    </source>
</evidence>
<dbReference type="Pfam" id="PF04085">
    <property type="entry name" value="MreC"/>
    <property type="match status" value="1"/>
</dbReference>
<name>A0A953N9V0_9BURK</name>
<dbReference type="InterPro" id="IPR042177">
    <property type="entry name" value="Cell/Rod_1"/>
</dbReference>
<evidence type="ECO:0000256" key="6">
    <source>
        <dbReference type="SAM" id="Coils"/>
    </source>
</evidence>
<evidence type="ECO:0000256" key="5">
    <source>
        <dbReference type="PIRNR" id="PIRNR038471"/>
    </source>
</evidence>
<evidence type="ECO:0000256" key="1">
    <source>
        <dbReference type="ARBA" id="ARBA00009369"/>
    </source>
</evidence>
<dbReference type="InterPro" id="IPR055342">
    <property type="entry name" value="MreC_beta-barrel_core"/>
</dbReference>
<feature type="coiled-coil region" evidence="6">
    <location>
        <begin position="85"/>
        <end position="122"/>
    </location>
</feature>
<reference evidence="9" key="1">
    <citation type="submission" date="2021-07" db="EMBL/GenBank/DDBJ databases">
        <title>New genus and species of the family Alcaligenaceae.</title>
        <authorList>
            <person name="Hahn M.W."/>
        </authorList>
    </citation>
    <scope>NUCLEOTIDE SEQUENCE</scope>
    <source>
        <strain evidence="9">LF4-65</strain>
    </source>
</reference>
<proteinExistence type="inferred from homology"/>
<dbReference type="InterPro" id="IPR007221">
    <property type="entry name" value="MreC"/>
</dbReference>